<dbReference type="NCBIfam" id="TIGR00756">
    <property type="entry name" value="PPR"/>
    <property type="match status" value="1"/>
</dbReference>
<dbReference type="EMBL" id="CAJNOV010005495">
    <property type="protein sequence ID" value="CAF1212212.1"/>
    <property type="molecule type" value="Genomic_DNA"/>
</dbReference>
<dbReference type="GO" id="GO:0003723">
    <property type="term" value="F:RNA binding"/>
    <property type="evidence" value="ECO:0007669"/>
    <property type="project" value="InterPro"/>
</dbReference>
<evidence type="ECO:0000259" key="3">
    <source>
        <dbReference type="Pfam" id="PF14432"/>
    </source>
</evidence>
<dbReference type="GO" id="GO:0009451">
    <property type="term" value="P:RNA modification"/>
    <property type="evidence" value="ECO:0007669"/>
    <property type="project" value="InterPro"/>
</dbReference>
<gene>
    <name evidence="4" type="ORF">CJN711_LOCUS12575</name>
    <name evidence="5" type="ORF">KQP761_LOCUS25745</name>
</gene>
<dbReference type="OrthoDB" id="185373at2759"/>
<evidence type="ECO:0000256" key="1">
    <source>
        <dbReference type="ARBA" id="ARBA00022737"/>
    </source>
</evidence>
<evidence type="ECO:0000256" key="2">
    <source>
        <dbReference type="PROSITE-ProRule" id="PRU00708"/>
    </source>
</evidence>
<dbReference type="PANTHER" id="PTHR24015:SF1903">
    <property type="entry name" value="OS05G0305300 PROTEIN"/>
    <property type="match status" value="1"/>
</dbReference>
<dbReference type="AlphaFoldDB" id="A0A814XA99"/>
<organism evidence="4 6">
    <name type="scientific">Rotaria magnacalcarata</name>
    <dbReference type="NCBI Taxonomy" id="392030"/>
    <lineage>
        <taxon>Eukaryota</taxon>
        <taxon>Metazoa</taxon>
        <taxon>Spiralia</taxon>
        <taxon>Gnathifera</taxon>
        <taxon>Rotifera</taxon>
        <taxon>Eurotatoria</taxon>
        <taxon>Bdelloidea</taxon>
        <taxon>Philodinida</taxon>
        <taxon>Philodinidae</taxon>
        <taxon>Rotaria</taxon>
    </lineage>
</organism>
<protein>
    <recommendedName>
        <fullName evidence="3">DYW domain-containing protein</fullName>
    </recommendedName>
</protein>
<dbReference type="GO" id="GO:0048731">
    <property type="term" value="P:system development"/>
    <property type="evidence" value="ECO:0007669"/>
    <property type="project" value="UniProtKB-ARBA"/>
</dbReference>
<dbReference type="FunFam" id="1.25.40.10:FF:000158">
    <property type="entry name" value="pentatricopeptide repeat-containing protein At2g33680"/>
    <property type="match status" value="1"/>
</dbReference>
<keyword evidence="1" id="KW-0677">Repeat</keyword>
<name>A0A814XA99_9BILA</name>
<evidence type="ECO:0000313" key="4">
    <source>
        <dbReference type="EMBL" id="CAF1212212.1"/>
    </source>
</evidence>
<dbReference type="InterPro" id="IPR011990">
    <property type="entry name" value="TPR-like_helical_dom_sf"/>
</dbReference>
<reference evidence="4" key="1">
    <citation type="submission" date="2021-02" db="EMBL/GenBank/DDBJ databases">
        <authorList>
            <person name="Nowell W R."/>
        </authorList>
    </citation>
    <scope>NUCLEOTIDE SEQUENCE</scope>
</reference>
<dbReference type="InterPro" id="IPR032867">
    <property type="entry name" value="DYW_dom"/>
</dbReference>
<dbReference type="EMBL" id="CAJNOW010014041">
    <property type="protein sequence ID" value="CAF1628545.1"/>
    <property type="molecule type" value="Genomic_DNA"/>
</dbReference>
<dbReference type="Pfam" id="PF14432">
    <property type="entry name" value="DYW_deaminase"/>
    <property type="match status" value="1"/>
</dbReference>
<dbReference type="Pfam" id="PF01535">
    <property type="entry name" value="PPR"/>
    <property type="match status" value="6"/>
</dbReference>
<sequence length="698" mass="79884">MKKLIDSQQYRQALAIFDRQLSIGDQITFTLALKACTKLNDYQYGIRIHQQLSLKAIEEPYLQTSLIHFYMQCHNIDQADKIFSTMKNKTVYTYGAMFKGYISNNMPEKVLELFEKISIKIDELIIILLFNACAKLCNNRAIKTGRDALNRLPTSFLQNQKLINAAIDILMKFGDVNQAEVVFETTQNKTLVTYGAMMQGYVTNDLSDKALDLFEKNPLKSNEVLYAIVYNACASLSNEKVIQLGKKIFDEMPKRYLHDNVLVNSIIHMFMSFGEIEIAENLFSNIKDKTSYTYGAMINGYKNNQELQKCLLLFEQVKKENLIIEEPIFLSLIGACSQIGIRSICEHIVRQIPLSQPSIYLQNALINMWGKSGDVNQAKQIFQSIAQPEIISYNSMINVCARNGMGYEAIDLYNKIDENIRDKISHICVLNACSHSGLIDQAQMIFNKIEKQSVEIIITMIDCLSRMAMFDQAQKLIDDYEKSNSPNSIMYTAMLSGARNHRHVVLSEKLYNQMKSLFSNEKSDLISASILLSNTYSSLGNYQQVEAIRIDRMKQFGKNAKVGVSWTEVNGQLVRFHAHDRSHPQSNEIYAELERLSNELREHGYEYDSTWITRSLKDGETVESVLCGHSEKLAIAFNFIQHSLPSFMQITKNLRVCEDCHRATKLIAKIRQCDIIVRDASRIHHFHTNGQCSCQDHF</sequence>
<dbReference type="InterPro" id="IPR046960">
    <property type="entry name" value="PPR_At4g14850-like_plant"/>
</dbReference>
<dbReference type="Gene3D" id="1.25.40.10">
    <property type="entry name" value="Tetratricopeptide repeat domain"/>
    <property type="match status" value="5"/>
</dbReference>
<evidence type="ECO:0000313" key="5">
    <source>
        <dbReference type="EMBL" id="CAF1628545.1"/>
    </source>
</evidence>
<dbReference type="PANTHER" id="PTHR24015">
    <property type="entry name" value="OS07G0578800 PROTEIN-RELATED"/>
    <property type="match status" value="1"/>
</dbReference>
<dbReference type="GO" id="GO:0008270">
    <property type="term" value="F:zinc ion binding"/>
    <property type="evidence" value="ECO:0007669"/>
    <property type="project" value="InterPro"/>
</dbReference>
<feature type="repeat" description="PPR" evidence="2">
    <location>
        <begin position="389"/>
        <end position="419"/>
    </location>
</feature>
<comment type="caution">
    <text evidence="4">The sequence shown here is derived from an EMBL/GenBank/DDBJ whole genome shotgun (WGS) entry which is preliminary data.</text>
</comment>
<evidence type="ECO:0000313" key="6">
    <source>
        <dbReference type="Proteomes" id="UP000663855"/>
    </source>
</evidence>
<dbReference type="InterPro" id="IPR002885">
    <property type="entry name" value="PPR_rpt"/>
</dbReference>
<dbReference type="Proteomes" id="UP000663834">
    <property type="component" value="Unassembled WGS sequence"/>
</dbReference>
<dbReference type="Proteomes" id="UP000663855">
    <property type="component" value="Unassembled WGS sequence"/>
</dbReference>
<accession>A0A814XA99</accession>
<dbReference type="InterPro" id="IPR046849">
    <property type="entry name" value="E2_motif"/>
</dbReference>
<feature type="domain" description="DYW" evidence="3">
    <location>
        <begin position="604"/>
        <end position="697"/>
    </location>
</feature>
<feature type="repeat" description="PPR" evidence="2">
    <location>
        <begin position="290"/>
        <end position="324"/>
    </location>
</feature>
<dbReference type="Pfam" id="PF20430">
    <property type="entry name" value="Eplus_motif"/>
    <property type="match status" value="1"/>
</dbReference>
<proteinExistence type="predicted"/>
<dbReference type="PROSITE" id="PS51375">
    <property type="entry name" value="PPR"/>
    <property type="match status" value="2"/>
</dbReference>